<keyword evidence="3" id="KW-1185">Reference proteome</keyword>
<protein>
    <submittedName>
        <fullName evidence="2">Uncharacterized protein</fullName>
    </submittedName>
</protein>
<dbReference type="EMBL" id="JAESVD010000007">
    <property type="protein sequence ID" value="MBL4914233.1"/>
    <property type="molecule type" value="Genomic_DNA"/>
</dbReference>
<gene>
    <name evidence="2" type="ORF">JMA39_14055</name>
</gene>
<name>A0ABS1T0C3_9GAMM</name>
<proteinExistence type="predicted"/>
<evidence type="ECO:0000313" key="2">
    <source>
        <dbReference type="EMBL" id="MBL4914233.1"/>
    </source>
</evidence>
<sequence>MNKFIKSLFSRAADLEAASEASPWQVTQTEYTFQHHRLFYDGLIQLQIVKCSGFNTELVQQFELLGSSNCDLLLADWIDNGRFIAVDSTGRIYSSDFSSASNSLCSEVRVEANKPGLSAIVSLELYPTKNACFCNGKLWLVGAKQGGRRSAESMYCINIEHVLRRGRKSSSFELLSSDIHCYAMPFRFIDGSMVYLADNEFVFYQREKRRMHQLVSFNPQTSETKVYPLEGKSAPTEISFRNTFFMDNKRGIALLANTETLTLAQPSDNASKLSAEAPSFDFVLQLIDFQQKKTLWSRSVRTLSPSQICADYDAEELVESLIAIAAGDMSSSHHDELQTFIECLTSVTVNADGNSLWLGWQDGVVQQLSLTGECISPLYQIMQVMRDDSLRSVLVFGHEPVVIQGKIDNHLIIAVGEEEDARIWSMELADKQGTPPTKQVESHHNTASECQSLNQKESPANSVASVVCQQVEFSLAMSTRLTEVPSSNGQVDICLQDVNDTKAKVHSLEKLNTLMPKLEAHYLQSDQTSLFFGFVSQQVNGCSIQSEYELFSSAAYDEKGAALLASIIKQFASWPCAAHLSGLKGAPVIANAVLALADKREYLDTLAEYFCAIGSQEPIHPFHVHRTMAVILEQHAGTPELAGFMATVPWPWNDASYTVPNVGDYD</sequence>
<evidence type="ECO:0000256" key="1">
    <source>
        <dbReference type="SAM" id="MobiDB-lite"/>
    </source>
</evidence>
<evidence type="ECO:0000313" key="3">
    <source>
        <dbReference type="Proteomes" id="UP000604898"/>
    </source>
</evidence>
<dbReference type="SUPFAM" id="SSF101898">
    <property type="entry name" value="NHL repeat"/>
    <property type="match status" value="1"/>
</dbReference>
<reference evidence="2 3" key="1">
    <citation type="submission" date="2021-01" db="EMBL/GenBank/DDBJ databases">
        <title>Genome sequence of Shewanella schlegeliana JCM 11561.</title>
        <authorList>
            <person name="Zhang H."/>
            <person name="Li C."/>
        </authorList>
    </citation>
    <scope>NUCLEOTIDE SEQUENCE [LARGE SCALE GENOMIC DNA]</scope>
    <source>
        <strain evidence="2 3">JCM 11561</strain>
    </source>
</reference>
<organism evidence="2 3">
    <name type="scientific">Shewanella schlegeliana</name>
    <dbReference type="NCBI Taxonomy" id="190308"/>
    <lineage>
        <taxon>Bacteria</taxon>
        <taxon>Pseudomonadati</taxon>
        <taxon>Pseudomonadota</taxon>
        <taxon>Gammaproteobacteria</taxon>
        <taxon>Alteromonadales</taxon>
        <taxon>Shewanellaceae</taxon>
        <taxon>Shewanella</taxon>
    </lineage>
</organism>
<comment type="caution">
    <text evidence="2">The sequence shown here is derived from an EMBL/GenBank/DDBJ whole genome shotgun (WGS) entry which is preliminary data.</text>
</comment>
<dbReference type="Proteomes" id="UP000604898">
    <property type="component" value="Unassembled WGS sequence"/>
</dbReference>
<accession>A0ABS1T0C3</accession>
<dbReference type="RefSeq" id="WP_202722487.1">
    <property type="nucleotide sequence ID" value="NZ_BPEX01000021.1"/>
</dbReference>
<feature type="region of interest" description="Disordered" evidence="1">
    <location>
        <begin position="432"/>
        <end position="454"/>
    </location>
</feature>